<protein>
    <submittedName>
        <fullName evidence="3">Trihelix transcription factor GT-3b-like</fullName>
    </submittedName>
</protein>
<keyword evidence="4" id="KW-1185">Reference proteome</keyword>
<reference evidence="3" key="2">
    <citation type="submission" date="2023-04" db="EMBL/GenBank/DDBJ databases">
        <authorList>
            <person name="Bruccoleri R.E."/>
            <person name="Oakeley E.J."/>
            <person name="Faust A.-M."/>
            <person name="Dessus-Babus S."/>
            <person name="Altorfer M."/>
            <person name="Burckhardt D."/>
            <person name="Oertli M."/>
            <person name="Naumann U."/>
            <person name="Petersen F."/>
            <person name="Wong J."/>
        </authorList>
    </citation>
    <scope>NUCLEOTIDE SEQUENCE</scope>
    <source>
        <strain evidence="3">GSM-AAB239-AS_SAM_17_03QT</strain>
        <tissue evidence="3">Leaf</tissue>
    </source>
</reference>
<reference evidence="3" key="1">
    <citation type="journal article" date="2023" name="GigaByte">
        <title>Genome assembly of the bearded iris, Iris pallida Lam.</title>
        <authorList>
            <person name="Bruccoleri R.E."/>
            <person name="Oakeley E.J."/>
            <person name="Faust A.M.E."/>
            <person name="Altorfer M."/>
            <person name="Dessus-Babus S."/>
            <person name="Burckhardt D."/>
            <person name="Oertli M."/>
            <person name="Naumann U."/>
            <person name="Petersen F."/>
            <person name="Wong J."/>
        </authorList>
    </citation>
    <scope>NUCLEOTIDE SEQUENCE</scope>
    <source>
        <strain evidence="3">GSM-AAB239-AS_SAM_17_03QT</strain>
    </source>
</reference>
<comment type="caution">
    <text evidence="3">The sequence shown here is derived from an EMBL/GenBank/DDBJ whole genome shotgun (WGS) entry which is preliminary data.</text>
</comment>
<feature type="region of interest" description="Disordered" evidence="1">
    <location>
        <begin position="33"/>
        <end position="56"/>
    </location>
</feature>
<keyword evidence="2" id="KW-0732">Signal</keyword>
<evidence type="ECO:0000256" key="1">
    <source>
        <dbReference type="SAM" id="MobiDB-lite"/>
    </source>
</evidence>
<feature type="chain" id="PRO_5043746891" evidence="2">
    <location>
        <begin position="27"/>
        <end position="56"/>
    </location>
</feature>
<sequence length="56" mass="6272">MAKRNHPRILALLVAFCSSLPISVQPVFIRSPTPTGLPRRISSHHPMDPSKDVDQR</sequence>
<dbReference type="Proteomes" id="UP001140949">
    <property type="component" value="Unassembled WGS sequence"/>
</dbReference>
<dbReference type="AlphaFoldDB" id="A0AAX6H1D3"/>
<name>A0AAX6H1D3_IRIPA</name>
<accession>A0AAX6H1D3</accession>
<gene>
    <name evidence="3" type="ORF">M6B38_333660</name>
</gene>
<evidence type="ECO:0000313" key="4">
    <source>
        <dbReference type="Proteomes" id="UP001140949"/>
    </source>
</evidence>
<evidence type="ECO:0000256" key="2">
    <source>
        <dbReference type="SAM" id="SignalP"/>
    </source>
</evidence>
<feature type="compositionally biased region" description="Basic and acidic residues" evidence="1">
    <location>
        <begin position="45"/>
        <end position="56"/>
    </location>
</feature>
<dbReference type="EMBL" id="JANAVB010014200">
    <property type="protein sequence ID" value="KAJ6834623.1"/>
    <property type="molecule type" value="Genomic_DNA"/>
</dbReference>
<organism evidence="3 4">
    <name type="scientific">Iris pallida</name>
    <name type="common">Sweet iris</name>
    <dbReference type="NCBI Taxonomy" id="29817"/>
    <lineage>
        <taxon>Eukaryota</taxon>
        <taxon>Viridiplantae</taxon>
        <taxon>Streptophyta</taxon>
        <taxon>Embryophyta</taxon>
        <taxon>Tracheophyta</taxon>
        <taxon>Spermatophyta</taxon>
        <taxon>Magnoliopsida</taxon>
        <taxon>Liliopsida</taxon>
        <taxon>Asparagales</taxon>
        <taxon>Iridaceae</taxon>
        <taxon>Iridoideae</taxon>
        <taxon>Irideae</taxon>
        <taxon>Iris</taxon>
    </lineage>
</organism>
<feature type="signal peptide" evidence="2">
    <location>
        <begin position="1"/>
        <end position="26"/>
    </location>
</feature>
<evidence type="ECO:0000313" key="3">
    <source>
        <dbReference type="EMBL" id="KAJ6834623.1"/>
    </source>
</evidence>
<proteinExistence type="predicted"/>